<name>A0A545TR59_9PROT</name>
<evidence type="ECO:0000259" key="8">
    <source>
        <dbReference type="SMART" id="SM01204"/>
    </source>
</evidence>
<protein>
    <submittedName>
        <fullName evidence="9">Histidine kinase</fullName>
    </submittedName>
</protein>
<feature type="region of interest" description="Disordered" evidence="6">
    <location>
        <begin position="1"/>
        <end position="22"/>
    </location>
</feature>
<keyword evidence="5" id="KW-0472">Membrane</keyword>
<dbReference type="PIRSF" id="PIRSF018953">
    <property type="entry name" value="UCP018953"/>
    <property type="match status" value="1"/>
</dbReference>
<proteinExistence type="predicted"/>
<keyword evidence="3" id="KW-0812">Transmembrane</keyword>
<evidence type="ECO:0000313" key="10">
    <source>
        <dbReference type="Proteomes" id="UP000315252"/>
    </source>
</evidence>
<dbReference type="Proteomes" id="UP000315252">
    <property type="component" value="Unassembled WGS sequence"/>
</dbReference>
<sequence length="401" mass="43545">MADDGFGGKAFSGSDADEKSGSLASDGFRAAWARGGEWGPTVKACASELTELPEGANFGFLYVTDAFTKDMPSVLTFLRETTGIQNWVGTVGLGVLGNRVEYHDRGALSVLVAALPPESFRVFDAIEDERVEEGLAKLLTDQKQWLGEERPGLAIVHGDPRNVRLTEIVEELAESTAPFLVGGLAASRIGEFPQIADRVIDGGVSGVLLKSEIEVVTGLTQGCSPIGPLREVTQGSDNVIKEIDGRPAFEVFKEDIGELLSRDLRRVAGYIFAAFPMHNSDMGDYLVRNLMALDTERGWVSVGETVEPGRKVMFCRRDHAAAEQDMRRMLKDVKARCGGTARAGLYYSCVGRGQNLFGSDSQEMKLIQEELGDIPVAGFFANGEISRDRVYGYTGVLTLFR</sequence>
<gene>
    <name evidence="9" type="ORF">FKG95_13440</name>
</gene>
<evidence type="ECO:0000256" key="3">
    <source>
        <dbReference type="ARBA" id="ARBA00022692"/>
    </source>
</evidence>
<keyword evidence="4" id="KW-1133">Transmembrane helix</keyword>
<evidence type="ECO:0000256" key="2">
    <source>
        <dbReference type="ARBA" id="ARBA00022475"/>
    </source>
</evidence>
<comment type="caution">
    <text evidence="9">The sequence shown here is derived from an EMBL/GenBank/DDBJ whole genome shotgun (WGS) entry which is preliminary data.</text>
</comment>
<dbReference type="GO" id="GO:0016301">
    <property type="term" value="F:kinase activity"/>
    <property type="evidence" value="ECO:0007669"/>
    <property type="project" value="UniProtKB-KW"/>
</dbReference>
<dbReference type="GO" id="GO:0005886">
    <property type="term" value="C:plasma membrane"/>
    <property type="evidence" value="ECO:0007669"/>
    <property type="project" value="UniProtKB-SubCell"/>
</dbReference>
<dbReference type="AlphaFoldDB" id="A0A545TR59"/>
<evidence type="ECO:0000256" key="4">
    <source>
        <dbReference type="ARBA" id="ARBA00022989"/>
    </source>
</evidence>
<dbReference type="SMART" id="SM00897">
    <property type="entry name" value="FIST"/>
    <property type="match status" value="1"/>
</dbReference>
<evidence type="ECO:0000259" key="7">
    <source>
        <dbReference type="SMART" id="SM00897"/>
    </source>
</evidence>
<evidence type="ECO:0000256" key="5">
    <source>
        <dbReference type="ARBA" id="ARBA00023136"/>
    </source>
</evidence>
<keyword evidence="2" id="KW-1003">Cell membrane</keyword>
<dbReference type="Pfam" id="PF10442">
    <property type="entry name" value="FIST_C"/>
    <property type="match status" value="1"/>
</dbReference>
<dbReference type="SMART" id="SM01204">
    <property type="entry name" value="FIST_C"/>
    <property type="match status" value="1"/>
</dbReference>
<dbReference type="InterPro" id="IPR019494">
    <property type="entry name" value="FIST_C"/>
</dbReference>
<dbReference type="Pfam" id="PF08495">
    <property type="entry name" value="FIST"/>
    <property type="match status" value="1"/>
</dbReference>
<dbReference type="InterPro" id="IPR013702">
    <property type="entry name" value="FIST_domain_N"/>
</dbReference>
<comment type="subcellular location">
    <subcellularLocation>
        <location evidence="1">Cell membrane</location>
        <topology evidence="1">Multi-pass membrane protein</topology>
    </subcellularLocation>
</comment>
<feature type="compositionally biased region" description="Gly residues" evidence="6">
    <location>
        <begin position="1"/>
        <end position="10"/>
    </location>
</feature>
<organism evidence="9 10">
    <name type="scientific">Denitrobaculum tricleocarpae</name>
    <dbReference type="NCBI Taxonomy" id="2591009"/>
    <lineage>
        <taxon>Bacteria</taxon>
        <taxon>Pseudomonadati</taxon>
        <taxon>Pseudomonadota</taxon>
        <taxon>Alphaproteobacteria</taxon>
        <taxon>Rhodospirillales</taxon>
        <taxon>Rhodospirillaceae</taxon>
        <taxon>Denitrobaculum</taxon>
    </lineage>
</organism>
<dbReference type="InterPro" id="IPR016741">
    <property type="entry name" value="UCP018953"/>
</dbReference>
<dbReference type="EMBL" id="VHSH01000004">
    <property type="protein sequence ID" value="TQV79708.1"/>
    <property type="molecule type" value="Genomic_DNA"/>
</dbReference>
<feature type="domain" description="FIST" evidence="7">
    <location>
        <begin position="56"/>
        <end position="247"/>
    </location>
</feature>
<dbReference type="OrthoDB" id="9770435at2"/>
<keyword evidence="10" id="KW-1185">Reference proteome</keyword>
<evidence type="ECO:0000256" key="6">
    <source>
        <dbReference type="SAM" id="MobiDB-lite"/>
    </source>
</evidence>
<evidence type="ECO:0000256" key="1">
    <source>
        <dbReference type="ARBA" id="ARBA00004651"/>
    </source>
</evidence>
<evidence type="ECO:0000313" key="9">
    <source>
        <dbReference type="EMBL" id="TQV79708.1"/>
    </source>
</evidence>
<dbReference type="RefSeq" id="WP_142896888.1">
    <property type="nucleotide sequence ID" value="NZ_ML660055.1"/>
</dbReference>
<reference evidence="9 10" key="1">
    <citation type="submission" date="2019-06" db="EMBL/GenBank/DDBJ databases">
        <title>Whole genome sequence for Rhodospirillaceae sp. R148.</title>
        <authorList>
            <person name="Wang G."/>
        </authorList>
    </citation>
    <scope>NUCLEOTIDE SEQUENCE [LARGE SCALE GENOMIC DNA]</scope>
    <source>
        <strain evidence="9 10">R148</strain>
    </source>
</reference>
<dbReference type="PANTHER" id="PTHR14939">
    <property type="entry name" value="F-BOX ONLY PROTEIN 22"/>
    <property type="match status" value="1"/>
</dbReference>
<keyword evidence="9" id="KW-0418">Kinase</keyword>
<dbReference type="PANTHER" id="PTHR14939:SF5">
    <property type="entry name" value="F-BOX ONLY PROTEIN 22"/>
    <property type="match status" value="1"/>
</dbReference>
<feature type="domain" description="FIST C-domain" evidence="8">
    <location>
        <begin position="248"/>
        <end position="388"/>
    </location>
</feature>
<accession>A0A545TR59</accession>
<keyword evidence="9" id="KW-0808">Transferase</keyword>